<dbReference type="Proteomes" id="UP001063166">
    <property type="component" value="Unassembled WGS sequence"/>
</dbReference>
<proteinExistence type="predicted"/>
<evidence type="ECO:0000313" key="1">
    <source>
        <dbReference type="EMBL" id="GLB42136.1"/>
    </source>
</evidence>
<accession>A0A9P3PVT7</accession>
<keyword evidence="2" id="KW-1185">Reference proteome</keyword>
<dbReference type="EMBL" id="BRPK01000011">
    <property type="protein sequence ID" value="GLB42136.1"/>
    <property type="molecule type" value="Genomic_DNA"/>
</dbReference>
<gene>
    <name evidence="1" type="ORF">LshimejAT787_1101510</name>
</gene>
<evidence type="ECO:0000313" key="2">
    <source>
        <dbReference type="Proteomes" id="UP001063166"/>
    </source>
</evidence>
<dbReference type="AlphaFoldDB" id="A0A9P3PVT7"/>
<name>A0A9P3PVT7_LYOSH</name>
<sequence length="78" mass="8703">MSDVVKGSVLRHPETASDIPQGARHFLRRLTSVYPSYQHSSTSNPKTYGSANFCLYRCWTRLPTRAAAGSDDRSSVQQ</sequence>
<comment type="caution">
    <text evidence="1">The sequence shown here is derived from an EMBL/GenBank/DDBJ whole genome shotgun (WGS) entry which is preliminary data.</text>
</comment>
<protein>
    <submittedName>
        <fullName evidence="1">Uncharacterized protein</fullName>
    </submittedName>
</protein>
<reference evidence="1" key="1">
    <citation type="submission" date="2022-07" db="EMBL/GenBank/DDBJ databases">
        <title>The genome of Lyophyllum shimeji provides insight into the initial evolution of ectomycorrhizal fungal genome.</title>
        <authorList>
            <person name="Kobayashi Y."/>
            <person name="Shibata T."/>
            <person name="Hirakawa H."/>
            <person name="Shigenobu S."/>
            <person name="Nishiyama T."/>
            <person name="Yamada A."/>
            <person name="Hasebe M."/>
            <person name="Kawaguchi M."/>
        </authorList>
    </citation>
    <scope>NUCLEOTIDE SEQUENCE</scope>
    <source>
        <strain evidence="1">AT787</strain>
    </source>
</reference>
<organism evidence="1 2">
    <name type="scientific">Lyophyllum shimeji</name>
    <name type="common">Hon-shimeji</name>
    <name type="synonym">Tricholoma shimeji</name>
    <dbReference type="NCBI Taxonomy" id="47721"/>
    <lineage>
        <taxon>Eukaryota</taxon>
        <taxon>Fungi</taxon>
        <taxon>Dikarya</taxon>
        <taxon>Basidiomycota</taxon>
        <taxon>Agaricomycotina</taxon>
        <taxon>Agaricomycetes</taxon>
        <taxon>Agaricomycetidae</taxon>
        <taxon>Agaricales</taxon>
        <taxon>Tricholomatineae</taxon>
        <taxon>Lyophyllaceae</taxon>
        <taxon>Lyophyllum</taxon>
    </lineage>
</organism>